<dbReference type="Proteomes" id="UP000075901">
    <property type="component" value="Unassembled WGS sequence"/>
</dbReference>
<name>A0A182TC07_9DIPT</name>
<organism evidence="4 5">
    <name type="scientific">Anopheles maculatus</name>
    <dbReference type="NCBI Taxonomy" id="74869"/>
    <lineage>
        <taxon>Eukaryota</taxon>
        <taxon>Metazoa</taxon>
        <taxon>Ecdysozoa</taxon>
        <taxon>Arthropoda</taxon>
        <taxon>Hexapoda</taxon>
        <taxon>Insecta</taxon>
        <taxon>Pterygota</taxon>
        <taxon>Neoptera</taxon>
        <taxon>Endopterygota</taxon>
        <taxon>Diptera</taxon>
        <taxon>Nematocera</taxon>
        <taxon>Culicoidea</taxon>
        <taxon>Culicidae</taxon>
        <taxon>Anophelinae</taxon>
        <taxon>Anopheles</taxon>
        <taxon>Anopheles maculatus group</taxon>
    </lineage>
</organism>
<dbReference type="InterPro" id="IPR050541">
    <property type="entry name" value="LRR_TM_domain-containing"/>
</dbReference>
<evidence type="ECO:0000313" key="5">
    <source>
        <dbReference type="Proteomes" id="UP000075901"/>
    </source>
</evidence>
<keyword evidence="2" id="KW-0732">Signal</keyword>
<dbReference type="PROSITE" id="PS51450">
    <property type="entry name" value="LRR"/>
    <property type="match status" value="1"/>
</dbReference>
<sequence>MNRDVFCNLKQLKQLTINNCSGINFTASVLESIERIDVENSVVHNISSILDPLPSMLTIIHFEDVQSQQSSKLTLRSSGESESNVQNVTLVQCSLNSVVVQNLLLLLSLSLSQNSLSESTVQLVNLPRLQLLVLTHNAFDAVSESFLKFGSSLEVIDLSHNRISYLHPSAFDVALSLRLVNLSHNLLLNMQNIKPHPRLERIEVDSNPWDCSWLNHCRLLNPTLFNIFRYDKRYDVLTVWGLPCLLQAATPPTDPNFPPLQSERNLSTTALPLLSTSLTARDTVTEKSTSFWYEVPVGGDSNAMPLNHIYEEIRDAEAQRDIYDALNFQRDKQQQPEAASSS</sequence>
<accession>A0A182TC07</accession>
<proteinExistence type="predicted"/>
<dbReference type="VEuPathDB" id="VectorBase:AMAM023817"/>
<dbReference type="PANTHER" id="PTHR24369">
    <property type="entry name" value="ANTIGEN BSP, PUTATIVE-RELATED"/>
    <property type="match status" value="1"/>
</dbReference>
<keyword evidence="5" id="KW-1185">Reference proteome</keyword>
<dbReference type="SUPFAM" id="SSF52058">
    <property type="entry name" value="L domain-like"/>
    <property type="match status" value="1"/>
</dbReference>
<dbReference type="AlphaFoldDB" id="A0A182TC07"/>
<dbReference type="Gene3D" id="3.80.10.10">
    <property type="entry name" value="Ribonuclease Inhibitor"/>
    <property type="match status" value="1"/>
</dbReference>
<protein>
    <submittedName>
        <fullName evidence="4">Uncharacterized protein</fullName>
    </submittedName>
</protein>
<dbReference type="GO" id="GO:0005886">
    <property type="term" value="C:plasma membrane"/>
    <property type="evidence" value="ECO:0007669"/>
    <property type="project" value="TreeGrafter"/>
</dbReference>
<evidence type="ECO:0000256" key="1">
    <source>
        <dbReference type="ARBA" id="ARBA00022614"/>
    </source>
</evidence>
<keyword evidence="1" id="KW-0433">Leucine-rich repeat</keyword>
<evidence type="ECO:0000256" key="3">
    <source>
        <dbReference type="ARBA" id="ARBA00022737"/>
    </source>
</evidence>
<dbReference type="InterPro" id="IPR001611">
    <property type="entry name" value="Leu-rich_rpt"/>
</dbReference>
<keyword evidence="3" id="KW-0677">Repeat</keyword>
<dbReference type="EnsemblMetazoa" id="AMAM023817-RA">
    <property type="protein sequence ID" value="AMAM023817-PA"/>
    <property type="gene ID" value="AMAM023817"/>
</dbReference>
<dbReference type="InterPro" id="IPR032675">
    <property type="entry name" value="LRR_dom_sf"/>
</dbReference>
<reference evidence="5" key="1">
    <citation type="submission" date="2013-09" db="EMBL/GenBank/DDBJ databases">
        <title>The Genome Sequence of Anopheles maculatus species B.</title>
        <authorList>
            <consortium name="The Broad Institute Genomics Platform"/>
            <person name="Neafsey D.E."/>
            <person name="Besansky N."/>
            <person name="Howell P."/>
            <person name="Walton C."/>
            <person name="Young S.K."/>
            <person name="Zeng Q."/>
            <person name="Gargeya S."/>
            <person name="Fitzgerald M."/>
            <person name="Haas B."/>
            <person name="Abouelleil A."/>
            <person name="Allen A.W."/>
            <person name="Alvarado L."/>
            <person name="Arachchi H.M."/>
            <person name="Berlin A.M."/>
            <person name="Chapman S.B."/>
            <person name="Gainer-Dewar J."/>
            <person name="Goldberg J."/>
            <person name="Griggs A."/>
            <person name="Gujja S."/>
            <person name="Hansen M."/>
            <person name="Howarth C."/>
            <person name="Imamovic A."/>
            <person name="Ireland A."/>
            <person name="Larimer J."/>
            <person name="McCowan C."/>
            <person name="Murphy C."/>
            <person name="Pearson M."/>
            <person name="Poon T.W."/>
            <person name="Priest M."/>
            <person name="Roberts A."/>
            <person name="Saif S."/>
            <person name="Shea T."/>
            <person name="Sisk P."/>
            <person name="Sykes S."/>
            <person name="Wortman J."/>
            <person name="Nusbaum C."/>
            <person name="Birren B."/>
        </authorList>
    </citation>
    <scope>NUCLEOTIDE SEQUENCE [LARGE SCALE GENOMIC DNA]</scope>
    <source>
        <strain evidence="5">maculatus3</strain>
    </source>
</reference>
<evidence type="ECO:0000313" key="4">
    <source>
        <dbReference type="EnsemblMetazoa" id="AMAM023817-PA"/>
    </source>
</evidence>
<dbReference type="Pfam" id="PF13855">
    <property type="entry name" value="LRR_8"/>
    <property type="match status" value="1"/>
</dbReference>
<reference evidence="4" key="2">
    <citation type="submission" date="2020-05" db="UniProtKB">
        <authorList>
            <consortium name="EnsemblMetazoa"/>
        </authorList>
    </citation>
    <scope>IDENTIFICATION</scope>
    <source>
        <strain evidence="4">maculatus3</strain>
    </source>
</reference>
<evidence type="ECO:0000256" key="2">
    <source>
        <dbReference type="ARBA" id="ARBA00022729"/>
    </source>
</evidence>
<dbReference type="PANTHER" id="PTHR24369:SF210">
    <property type="entry name" value="CHAOPTIN-RELATED"/>
    <property type="match status" value="1"/>
</dbReference>